<keyword evidence="1" id="KW-1133">Transmembrane helix</keyword>
<keyword evidence="1" id="KW-0812">Transmembrane</keyword>
<feature type="transmembrane region" description="Helical" evidence="1">
    <location>
        <begin position="33"/>
        <end position="53"/>
    </location>
</feature>
<feature type="non-terminal residue" evidence="2">
    <location>
        <position position="1"/>
    </location>
</feature>
<evidence type="ECO:0000313" key="3">
    <source>
        <dbReference type="Proteomes" id="UP000257109"/>
    </source>
</evidence>
<evidence type="ECO:0000313" key="2">
    <source>
        <dbReference type="EMBL" id="RDX74420.1"/>
    </source>
</evidence>
<keyword evidence="1" id="KW-0472">Membrane</keyword>
<proteinExistence type="predicted"/>
<comment type="caution">
    <text evidence="2">The sequence shown here is derived from an EMBL/GenBank/DDBJ whole genome shotgun (WGS) entry which is preliminary data.</text>
</comment>
<dbReference type="EMBL" id="QJKJ01010186">
    <property type="protein sequence ID" value="RDX74420.1"/>
    <property type="molecule type" value="Genomic_DNA"/>
</dbReference>
<evidence type="ECO:0000256" key="1">
    <source>
        <dbReference type="SAM" id="Phobius"/>
    </source>
</evidence>
<sequence length="116" mass="13241">MNWIKGCISVGSISALVNNSPNEELPLGTGLRFYLEIIAQFLIYNMWMTLFLLESGSKFKFCKLGSIPFNYLGLPIGANPKSTSTWQPAVDAFRKRFFLFINKYVLGKGRQNQYKM</sequence>
<accession>A0A371F801</accession>
<dbReference type="Proteomes" id="UP000257109">
    <property type="component" value="Unassembled WGS sequence"/>
</dbReference>
<reference evidence="2" key="1">
    <citation type="submission" date="2018-05" db="EMBL/GenBank/DDBJ databases">
        <title>Draft genome of Mucuna pruriens seed.</title>
        <authorList>
            <person name="Nnadi N.E."/>
            <person name="Vos R."/>
            <person name="Hasami M.H."/>
            <person name="Devisetty U.K."/>
            <person name="Aguiy J.C."/>
        </authorList>
    </citation>
    <scope>NUCLEOTIDE SEQUENCE [LARGE SCALE GENOMIC DNA]</scope>
    <source>
        <strain evidence="2">JCA_2017</strain>
    </source>
</reference>
<organism evidence="2 3">
    <name type="scientific">Mucuna pruriens</name>
    <name type="common">Velvet bean</name>
    <name type="synonym">Dolichos pruriens</name>
    <dbReference type="NCBI Taxonomy" id="157652"/>
    <lineage>
        <taxon>Eukaryota</taxon>
        <taxon>Viridiplantae</taxon>
        <taxon>Streptophyta</taxon>
        <taxon>Embryophyta</taxon>
        <taxon>Tracheophyta</taxon>
        <taxon>Spermatophyta</taxon>
        <taxon>Magnoliopsida</taxon>
        <taxon>eudicotyledons</taxon>
        <taxon>Gunneridae</taxon>
        <taxon>Pentapetalae</taxon>
        <taxon>rosids</taxon>
        <taxon>fabids</taxon>
        <taxon>Fabales</taxon>
        <taxon>Fabaceae</taxon>
        <taxon>Papilionoideae</taxon>
        <taxon>50 kb inversion clade</taxon>
        <taxon>NPAAA clade</taxon>
        <taxon>indigoferoid/millettioid clade</taxon>
        <taxon>Phaseoleae</taxon>
        <taxon>Mucuna</taxon>
    </lineage>
</organism>
<name>A0A371F801_MUCPR</name>
<keyword evidence="3" id="KW-1185">Reference proteome</keyword>
<gene>
    <name evidence="2" type="ORF">CR513_45839</name>
</gene>
<protein>
    <submittedName>
        <fullName evidence="2">Uncharacterized protein</fullName>
    </submittedName>
</protein>
<dbReference type="AlphaFoldDB" id="A0A371F801"/>
<dbReference type="OrthoDB" id="1435780at2759"/>